<dbReference type="GO" id="GO:0006511">
    <property type="term" value="P:ubiquitin-dependent protein catabolic process"/>
    <property type="evidence" value="ECO:0007669"/>
    <property type="project" value="TreeGrafter"/>
</dbReference>
<comment type="caution">
    <text evidence="9">The sequence shown here is derived from an EMBL/GenBank/DDBJ whole genome shotgun (WGS) entry which is preliminary data.</text>
</comment>
<feature type="transmembrane region" description="Helical" evidence="6">
    <location>
        <begin position="503"/>
        <end position="525"/>
    </location>
</feature>
<dbReference type="InterPro" id="IPR037274">
    <property type="entry name" value="Znf_CHY_sf"/>
</dbReference>
<dbReference type="InterPro" id="IPR013083">
    <property type="entry name" value="Znf_RING/FYVE/PHD"/>
</dbReference>
<dbReference type="Pfam" id="PF05495">
    <property type="entry name" value="zf-CHY"/>
    <property type="match status" value="1"/>
</dbReference>
<dbReference type="SUPFAM" id="SSF161245">
    <property type="entry name" value="Zinc hairpin stack"/>
    <property type="match status" value="1"/>
</dbReference>
<feature type="transmembrane region" description="Helical" evidence="6">
    <location>
        <begin position="416"/>
        <end position="434"/>
    </location>
</feature>
<keyword evidence="2 4" id="KW-0863">Zinc-finger</keyword>
<evidence type="ECO:0000256" key="6">
    <source>
        <dbReference type="SAM" id="Phobius"/>
    </source>
</evidence>
<dbReference type="GO" id="GO:0005634">
    <property type="term" value="C:nucleus"/>
    <property type="evidence" value="ECO:0007669"/>
    <property type="project" value="TreeGrafter"/>
</dbReference>
<dbReference type="InterPro" id="IPR037275">
    <property type="entry name" value="Znf_CTCHY_sf"/>
</dbReference>
<dbReference type="InterPro" id="IPR027370">
    <property type="entry name" value="Znf-RING_euk"/>
</dbReference>
<evidence type="ECO:0000256" key="2">
    <source>
        <dbReference type="ARBA" id="ARBA00022771"/>
    </source>
</evidence>
<keyword evidence="1" id="KW-0479">Metal-binding</keyword>
<keyword evidence="3" id="KW-0862">Zinc</keyword>
<dbReference type="SUPFAM" id="SSF57850">
    <property type="entry name" value="RING/U-box"/>
    <property type="match status" value="1"/>
</dbReference>
<feature type="compositionally biased region" description="Basic and acidic residues" evidence="5">
    <location>
        <begin position="326"/>
        <end position="341"/>
    </location>
</feature>
<dbReference type="GO" id="GO:0016567">
    <property type="term" value="P:protein ubiquitination"/>
    <property type="evidence" value="ECO:0007669"/>
    <property type="project" value="TreeGrafter"/>
</dbReference>
<evidence type="ECO:0000259" key="7">
    <source>
        <dbReference type="PROSITE" id="PS51266"/>
    </source>
</evidence>
<proteinExistence type="predicted"/>
<dbReference type="EMBL" id="JACGWM010000005">
    <property type="protein sequence ID" value="KAL0372115.1"/>
    <property type="molecule type" value="Genomic_DNA"/>
</dbReference>
<dbReference type="InterPro" id="IPR008913">
    <property type="entry name" value="Znf_CHY"/>
</dbReference>
<accession>A0AAW2QWG6</accession>
<dbReference type="PANTHER" id="PTHR21319">
    <property type="entry name" value="RING FINGER AND CHY ZINC FINGER DOMAIN-CONTAINING PROTEIN 1"/>
    <property type="match status" value="1"/>
</dbReference>
<dbReference type="Pfam" id="PF13445">
    <property type="entry name" value="zf-RING_UBOX"/>
    <property type="match status" value="1"/>
</dbReference>
<reference evidence="9" key="1">
    <citation type="submission" date="2020-06" db="EMBL/GenBank/DDBJ databases">
        <authorList>
            <person name="Li T."/>
            <person name="Hu X."/>
            <person name="Zhang T."/>
            <person name="Song X."/>
            <person name="Zhang H."/>
            <person name="Dai N."/>
            <person name="Sheng W."/>
            <person name="Hou X."/>
            <person name="Wei L."/>
        </authorList>
    </citation>
    <scope>NUCLEOTIDE SEQUENCE</scope>
    <source>
        <strain evidence="9">KEN8</strain>
        <tissue evidence="9">Leaf</tissue>
    </source>
</reference>
<feature type="transmembrane region" description="Helical" evidence="6">
    <location>
        <begin position="446"/>
        <end position="463"/>
    </location>
</feature>
<evidence type="ECO:0000256" key="3">
    <source>
        <dbReference type="ARBA" id="ARBA00022833"/>
    </source>
</evidence>
<evidence type="ECO:0000256" key="5">
    <source>
        <dbReference type="SAM" id="MobiDB-lite"/>
    </source>
</evidence>
<evidence type="ECO:0000259" key="8">
    <source>
        <dbReference type="PROSITE" id="PS51270"/>
    </source>
</evidence>
<dbReference type="SUPFAM" id="SSF161219">
    <property type="entry name" value="CHY zinc finger-like"/>
    <property type="match status" value="1"/>
</dbReference>
<organism evidence="9">
    <name type="scientific">Sesamum calycinum</name>
    <dbReference type="NCBI Taxonomy" id="2727403"/>
    <lineage>
        <taxon>Eukaryota</taxon>
        <taxon>Viridiplantae</taxon>
        <taxon>Streptophyta</taxon>
        <taxon>Embryophyta</taxon>
        <taxon>Tracheophyta</taxon>
        <taxon>Spermatophyta</taxon>
        <taxon>Magnoliopsida</taxon>
        <taxon>eudicotyledons</taxon>
        <taxon>Gunneridae</taxon>
        <taxon>Pentapetalae</taxon>
        <taxon>asterids</taxon>
        <taxon>lamiids</taxon>
        <taxon>Lamiales</taxon>
        <taxon>Pedaliaceae</taxon>
        <taxon>Sesamum</taxon>
    </lineage>
</organism>
<dbReference type="PANTHER" id="PTHR21319:SF53">
    <property type="entry name" value="RING FINGER AND CHY ZINC FINGER DOMAIN-CONTAINING PROTEIN 1"/>
    <property type="match status" value="1"/>
</dbReference>
<dbReference type="PROSITE" id="PS51270">
    <property type="entry name" value="ZF_CTCHY"/>
    <property type="match status" value="1"/>
</dbReference>
<evidence type="ECO:0000256" key="1">
    <source>
        <dbReference type="ARBA" id="ARBA00022723"/>
    </source>
</evidence>
<evidence type="ECO:0000256" key="4">
    <source>
        <dbReference type="PROSITE-ProRule" id="PRU00601"/>
    </source>
</evidence>
<keyword evidence="6" id="KW-1133">Transmembrane helix</keyword>
<dbReference type="AlphaFoldDB" id="A0AAW2QWG6"/>
<dbReference type="GO" id="GO:0061630">
    <property type="term" value="F:ubiquitin protein ligase activity"/>
    <property type="evidence" value="ECO:0007669"/>
    <property type="project" value="TreeGrafter"/>
</dbReference>
<evidence type="ECO:0000313" key="9">
    <source>
        <dbReference type="EMBL" id="KAL0372115.1"/>
    </source>
</evidence>
<dbReference type="GO" id="GO:0008270">
    <property type="term" value="F:zinc ion binding"/>
    <property type="evidence" value="ECO:0007669"/>
    <property type="project" value="UniProtKB-KW"/>
</dbReference>
<protein>
    <submittedName>
        <fullName evidence="9">E3 ubiquitin-protein ligase RZFP34</fullName>
    </submittedName>
</protein>
<feature type="domain" description="CHY-type" evidence="7">
    <location>
        <begin position="151"/>
        <end position="230"/>
    </location>
</feature>
<dbReference type="PROSITE" id="PS51266">
    <property type="entry name" value="ZF_CHY"/>
    <property type="match status" value="1"/>
</dbReference>
<dbReference type="Gene3D" id="3.30.40.10">
    <property type="entry name" value="Zinc/RING finger domain, C3HC4 (zinc finger)"/>
    <property type="match status" value="1"/>
</dbReference>
<name>A0AAW2QWG6_9LAMI</name>
<gene>
    <name evidence="9" type="ORF">Scaly_0893100</name>
</gene>
<reference evidence="9" key="2">
    <citation type="journal article" date="2024" name="Plant">
        <title>Genomic evolution and insights into agronomic trait innovations of Sesamum species.</title>
        <authorList>
            <person name="Miao H."/>
            <person name="Wang L."/>
            <person name="Qu L."/>
            <person name="Liu H."/>
            <person name="Sun Y."/>
            <person name="Le M."/>
            <person name="Wang Q."/>
            <person name="Wei S."/>
            <person name="Zheng Y."/>
            <person name="Lin W."/>
            <person name="Duan Y."/>
            <person name="Cao H."/>
            <person name="Xiong S."/>
            <person name="Wang X."/>
            <person name="Wei L."/>
            <person name="Li C."/>
            <person name="Ma Q."/>
            <person name="Ju M."/>
            <person name="Zhao R."/>
            <person name="Li G."/>
            <person name="Mu C."/>
            <person name="Tian Q."/>
            <person name="Mei H."/>
            <person name="Zhang T."/>
            <person name="Gao T."/>
            <person name="Zhang H."/>
        </authorList>
    </citation>
    <scope>NUCLEOTIDE SEQUENCE</scope>
    <source>
        <strain evidence="9">KEN8</strain>
    </source>
</reference>
<feature type="region of interest" description="Disordered" evidence="5">
    <location>
        <begin position="317"/>
        <end position="384"/>
    </location>
</feature>
<keyword evidence="6" id="KW-0472">Membrane</keyword>
<keyword evidence="6" id="KW-0812">Transmembrane</keyword>
<sequence length="530" mass="59052">MLVTFLFNLSHGEEEIMQNPGEVEQSIIGVSLDGPKMGYNPQLEDLKFQNAASYLLVRILLDQLVLRKSPSWSCYLFVILTSYNHMAPAAVDYPGSPCFEPKISPIVAEENEIGNMMLAGESDVQPPQEQHISKKELTSEEMVTGNERLDKGYLKYGCSHYRRRCRIRAPCCNEIFDCRHCHNEAKNSISIEQKLRHDVPRHLVEKVICSLCGTEQETSKEQYHCDGCGICRIGGSNNFFHCNKCGCCYSVLLKSSHPCVERAMHQNCPVCFEYLFESRNDVIALLCGHTIHKSCLEEMQEHNHAYYSDLADIAQHDDVASGSPLPDHEPARELSQHHTQDETVEPLLQNSEKGRSITPRAVTPLGPEEELSQISSSIQTPAQDRQREHRHRNLLTAGQVYSAIAASEKIRMCSSIAAAMLVILSYVGIPVLGFGITRNIIMSRPVYLLLLTNISIVLARVILGAQGAELRMGQKRSVPNFGGNTVVDQLGKALELALLLQNIFGALLMDFGVYAVVLICGLSVVQKLGW</sequence>
<dbReference type="InterPro" id="IPR017921">
    <property type="entry name" value="Znf_CTCHY"/>
</dbReference>
<feature type="domain" description="CTCHY-type" evidence="8">
    <location>
        <begin position="204"/>
        <end position="267"/>
    </location>
</feature>